<organism evidence="1 2">
    <name type="scientific">Silvibacterium bohemicum</name>
    <dbReference type="NCBI Taxonomy" id="1577686"/>
    <lineage>
        <taxon>Bacteria</taxon>
        <taxon>Pseudomonadati</taxon>
        <taxon>Acidobacteriota</taxon>
        <taxon>Terriglobia</taxon>
        <taxon>Terriglobales</taxon>
        <taxon>Acidobacteriaceae</taxon>
        <taxon>Silvibacterium</taxon>
    </lineage>
</organism>
<dbReference type="EMBL" id="JACHEK010000012">
    <property type="protein sequence ID" value="MBB6147057.1"/>
    <property type="molecule type" value="Genomic_DNA"/>
</dbReference>
<dbReference type="GO" id="GO:0004519">
    <property type="term" value="F:endonuclease activity"/>
    <property type="evidence" value="ECO:0007669"/>
    <property type="project" value="UniProtKB-KW"/>
</dbReference>
<gene>
    <name evidence="1" type="ORF">HNQ77_005042</name>
</gene>
<accession>A0A841K3B1</accession>
<dbReference type="SUPFAM" id="SSF54786">
    <property type="entry name" value="YcfA/nrd intein domain"/>
    <property type="match status" value="1"/>
</dbReference>
<dbReference type="GO" id="GO:0003729">
    <property type="term" value="F:mRNA binding"/>
    <property type="evidence" value="ECO:0007669"/>
    <property type="project" value="InterPro"/>
</dbReference>
<dbReference type="RefSeq" id="WP_050059992.1">
    <property type="nucleotide sequence ID" value="NZ_JACHEK010000012.1"/>
</dbReference>
<dbReference type="AlphaFoldDB" id="A0A841K3B1"/>
<dbReference type="Gene3D" id="3.30.920.30">
    <property type="entry name" value="Hypothetical protein"/>
    <property type="match status" value="1"/>
</dbReference>
<sequence>MKLPRNLNGTDLAKCLCRAWDYEQVHQVGSHIILQTESPSSHRIAIPAHTPLRIGTLNAILRDVAKHKSIDRQVILDSI</sequence>
<name>A0A841K3B1_9BACT</name>
<reference evidence="1 2" key="1">
    <citation type="submission" date="2020-08" db="EMBL/GenBank/DDBJ databases">
        <title>Genomic Encyclopedia of Type Strains, Phase IV (KMG-IV): sequencing the most valuable type-strain genomes for metagenomic binning, comparative biology and taxonomic classification.</title>
        <authorList>
            <person name="Goeker M."/>
        </authorList>
    </citation>
    <scope>NUCLEOTIDE SEQUENCE [LARGE SCALE GENOMIC DNA]</scope>
    <source>
        <strain evidence="1 2">DSM 103733</strain>
    </source>
</reference>
<protein>
    <submittedName>
        <fullName evidence="1">Putative RNA binding protein YcfA (HicA-like mRNA interferase family)</fullName>
    </submittedName>
</protein>
<comment type="caution">
    <text evidence="1">The sequence shown here is derived from an EMBL/GenBank/DDBJ whole genome shotgun (WGS) entry which is preliminary data.</text>
</comment>
<dbReference type="GO" id="GO:0016787">
    <property type="term" value="F:hydrolase activity"/>
    <property type="evidence" value="ECO:0007669"/>
    <property type="project" value="UniProtKB-KW"/>
</dbReference>
<dbReference type="OrthoDB" id="121656at2"/>
<evidence type="ECO:0000313" key="2">
    <source>
        <dbReference type="Proteomes" id="UP000538666"/>
    </source>
</evidence>
<evidence type="ECO:0000313" key="1">
    <source>
        <dbReference type="EMBL" id="MBB6147057.1"/>
    </source>
</evidence>
<dbReference type="InterPro" id="IPR038570">
    <property type="entry name" value="HicA_sf"/>
</dbReference>
<keyword evidence="2" id="KW-1185">Reference proteome</keyword>
<proteinExistence type="predicted"/>
<dbReference type="Proteomes" id="UP000538666">
    <property type="component" value="Unassembled WGS sequence"/>
</dbReference>